<evidence type="ECO:0000313" key="6">
    <source>
        <dbReference type="EMBL" id="CCD65652.2"/>
    </source>
</evidence>
<dbReference type="RefSeq" id="NP_505344.2">
    <property type="nucleotide sequence ID" value="NM_072943.3"/>
</dbReference>
<keyword evidence="3" id="KW-1015">Disulfide bond</keyword>
<dbReference type="CDD" id="cd19941">
    <property type="entry name" value="TIL"/>
    <property type="match status" value="2"/>
</dbReference>
<dbReference type="Proteomes" id="UP000001940">
    <property type="component" value="Chromosome V"/>
</dbReference>
<gene>
    <name evidence="6 8" type="primary">spi-3</name>
    <name evidence="8" type="ORF">C25E10.7</name>
    <name evidence="6" type="ORF">CELE_C25E10.7</name>
</gene>
<dbReference type="UCSC" id="C25E10.7">
    <property type="organism name" value="c. elegans"/>
</dbReference>
<dbReference type="PIR" id="T15608">
    <property type="entry name" value="T15608"/>
</dbReference>
<dbReference type="AGR" id="WB:WBGene00016096"/>
<dbReference type="WormBase" id="C25E10.7">
    <property type="protein sequence ID" value="CE50208"/>
    <property type="gene ID" value="WBGene00016096"/>
    <property type="gene designation" value="spi-3"/>
</dbReference>
<dbReference type="InterPro" id="IPR036084">
    <property type="entry name" value="Ser_inhib-like_sf"/>
</dbReference>
<dbReference type="GeneID" id="182891"/>
<dbReference type="CTD" id="182891"/>
<proteinExistence type="predicted"/>
<evidence type="ECO:0000259" key="5">
    <source>
        <dbReference type="Pfam" id="PF01826"/>
    </source>
</evidence>
<dbReference type="PANTHER" id="PTHR23259">
    <property type="entry name" value="RIDDLE"/>
    <property type="match status" value="1"/>
</dbReference>
<feature type="signal peptide" evidence="4">
    <location>
        <begin position="1"/>
        <end position="16"/>
    </location>
</feature>
<dbReference type="InterPro" id="IPR002919">
    <property type="entry name" value="TIL_dom"/>
</dbReference>
<dbReference type="SUPFAM" id="SSF57567">
    <property type="entry name" value="Serine protease inhibitors"/>
    <property type="match status" value="2"/>
</dbReference>
<dbReference type="AlphaFoldDB" id="Q18156"/>
<dbReference type="InterPro" id="IPR051368">
    <property type="entry name" value="SerProtInhib-TIL_Domain"/>
</dbReference>
<dbReference type="InParanoid" id="Q18156"/>
<keyword evidence="2" id="KW-0722">Serine protease inhibitor</keyword>
<dbReference type="eggNOG" id="ENOG502THSK">
    <property type="taxonomic scope" value="Eukaryota"/>
</dbReference>
<sequence>MKTFLFLSFYLSMGSATQWITPGAPFLPECGKNQKRVACGYDCEPQCGFDPTVCSLECKPNACVCKDGYVRNTKNDCVRRLECTAETSRCPEDEVFQTCGTLCQPTCDDPYPTSCEHDRCIRNVCRCLPGLVRNSGTCTSLDECDNSPARPLELFTL</sequence>
<dbReference type="GO" id="GO:0004867">
    <property type="term" value="F:serine-type endopeptidase inhibitor activity"/>
    <property type="evidence" value="ECO:0007669"/>
    <property type="project" value="UniProtKB-KW"/>
</dbReference>
<dbReference type="Pfam" id="PF01826">
    <property type="entry name" value="TIL"/>
    <property type="match status" value="2"/>
</dbReference>
<name>Q18156_CAEEL</name>
<dbReference type="Gene3D" id="2.10.25.10">
    <property type="entry name" value="Laminin"/>
    <property type="match status" value="2"/>
</dbReference>
<protein>
    <submittedName>
        <fullName evidence="6">TIL domain-containing protein</fullName>
    </submittedName>
</protein>
<dbReference type="PANTHER" id="PTHR23259:SF59">
    <property type="entry name" value="TIL DOMAIN-CONTAINING PROTEIN"/>
    <property type="match status" value="1"/>
</dbReference>
<keyword evidence="1" id="KW-0646">Protease inhibitor</keyword>
<dbReference type="STRING" id="6239.C25E10.7.1"/>
<dbReference type="PaxDb" id="6239-C25E10.7"/>
<evidence type="ECO:0000256" key="1">
    <source>
        <dbReference type="ARBA" id="ARBA00022690"/>
    </source>
</evidence>
<feature type="chain" id="PRO_5005693358" evidence="4">
    <location>
        <begin position="17"/>
        <end position="157"/>
    </location>
</feature>
<organism evidence="6 7">
    <name type="scientific">Caenorhabditis elegans</name>
    <dbReference type="NCBI Taxonomy" id="6239"/>
    <lineage>
        <taxon>Eukaryota</taxon>
        <taxon>Metazoa</taxon>
        <taxon>Ecdysozoa</taxon>
        <taxon>Nematoda</taxon>
        <taxon>Chromadorea</taxon>
        <taxon>Rhabditida</taxon>
        <taxon>Rhabditina</taxon>
        <taxon>Rhabditomorpha</taxon>
        <taxon>Rhabditoidea</taxon>
        <taxon>Rhabditidae</taxon>
        <taxon>Peloderinae</taxon>
        <taxon>Caenorhabditis</taxon>
    </lineage>
</organism>
<evidence type="ECO:0000256" key="4">
    <source>
        <dbReference type="SAM" id="SignalP"/>
    </source>
</evidence>
<evidence type="ECO:0000256" key="2">
    <source>
        <dbReference type="ARBA" id="ARBA00022900"/>
    </source>
</evidence>
<evidence type="ECO:0000313" key="8">
    <source>
        <dbReference type="WormBase" id="C25E10.7"/>
    </source>
</evidence>
<feature type="domain" description="TIL" evidence="5">
    <location>
        <begin position="30"/>
        <end position="83"/>
    </location>
</feature>
<feature type="domain" description="TIL" evidence="5">
    <location>
        <begin position="90"/>
        <end position="144"/>
    </location>
</feature>
<dbReference type="FunCoup" id="Q18156">
    <property type="interactions" value="3"/>
</dbReference>
<dbReference type="OMA" id="CKPNACV"/>
<keyword evidence="7" id="KW-1185">Reference proteome</keyword>
<dbReference type="IntAct" id="Q18156">
    <property type="interactions" value="1"/>
</dbReference>
<evidence type="ECO:0000313" key="7">
    <source>
        <dbReference type="Proteomes" id="UP000001940"/>
    </source>
</evidence>
<accession>Q18156</accession>
<dbReference type="Bgee" id="WBGene00016096">
    <property type="expression patterns" value="Expressed in larva and 1 other cell type or tissue"/>
</dbReference>
<dbReference type="EMBL" id="BX284605">
    <property type="protein sequence ID" value="CCD65652.2"/>
    <property type="molecule type" value="Genomic_DNA"/>
</dbReference>
<dbReference type="OrthoDB" id="5787437at2759"/>
<keyword evidence="4" id="KW-0732">Signal</keyword>
<reference evidence="6 7" key="1">
    <citation type="journal article" date="1998" name="Science">
        <title>Genome sequence of the nematode C. elegans: a platform for investigating biology.</title>
        <authorList>
            <consortium name="The C. elegans sequencing consortium"/>
            <person name="Sulson J.E."/>
            <person name="Waterston R."/>
        </authorList>
    </citation>
    <scope>NUCLEOTIDE SEQUENCE [LARGE SCALE GENOMIC DNA]</scope>
    <source>
        <strain evidence="6 7">Bristol N2</strain>
    </source>
</reference>
<dbReference type="KEGG" id="cel:CELE_C25E10.7"/>
<dbReference type="HOGENOM" id="CLU_092192_1_0_1"/>
<evidence type="ECO:0000256" key="3">
    <source>
        <dbReference type="ARBA" id="ARBA00023157"/>
    </source>
</evidence>